<keyword evidence="6" id="KW-1185">Reference proteome</keyword>
<feature type="binding site" evidence="3">
    <location>
        <position position="199"/>
    </location>
    <ligand>
        <name>a divalent metal cation</name>
        <dbReference type="ChEBI" id="CHEBI:60240"/>
    </ligand>
</feature>
<comment type="cofactor">
    <cofactor evidence="3">
        <name>Zn(2+)</name>
        <dbReference type="ChEBI" id="CHEBI:29105"/>
    </cofactor>
    <text evidence="3">Binds 1 divalent metal cation per subunit.</text>
</comment>
<sequence length="293" mass="32289">MTHDIHCLIDARHELGEGATWDERTNRLLWCDIKGCAIHAYDWASGEQQVWSFPDTIGSFGLTEDGRFIVARRNSVVLFDPQSGEEIHIADIEKDNEHTRTNDGKVGPDGAFWVGTMHDHKPREPLGALYRVTVDGSVTKIVDGLYVSNGLAWSPDGTRLYHADSSSGYVDIWDFDPATGSAANRRRFVDLKNEDGRPDGATTDTEGNYWSAGVSAGVVNCFSPDGELIEKVPFPVPRPTIPCFCGPDLDTLVVTSLRPGDDPALLEEHPMSGSLFAFKPGKRGLPPYRFRIS</sequence>
<evidence type="ECO:0000256" key="3">
    <source>
        <dbReference type="PIRSR" id="PIRSR605511-2"/>
    </source>
</evidence>
<comment type="caution">
    <text evidence="5">The sequence shown here is derived from an EMBL/GenBank/DDBJ whole genome shotgun (WGS) entry which is preliminary data.</text>
</comment>
<dbReference type="InterPro" id="IPR005511">
    <property type="entry name" value="SMP-30"/>
</dbReference>
<dbReference type="GO" id="GO:0004341">
    <property type="term" value="F:gluconolactonase activity"/>
    <property type="evidence" value="ECO:0007669"/>
    <property type="project" value="TreeGrafter"/>
</dbReference>
<dbReference type="InterPro" id="IPR013658">
    <property type="entry name" value="SGL"/>
</dbReference>
<feature type="binding site" evidence="3">
    <location>
        <position position="17"/>
    </location>
    <ligand>
        <name>a divalent metal cation</name>
        <dbReference type="ChEBI" id="CHEBI:60240"/>
    </ligand>
</feature>
<dbReference type="PANTHER" id="PTHR10907:SF47">
    <property type="entry name" value="REGUCALCIN"/>
    <property type="match status" value="1"/>
</dbReference>
<organism evidence="5 6">
    <name type="scientific">Stappia sediminis</name>
    <dbReference type="NCBI Taxonomy" id="2692190"/>
    <lineage>
        <taxon>Bacteria</taxon>
        <taxon>Pseudomonadati</taxon>
        <taxon>Pseudomonadota</taxon>
        <taxon>Alphaproteobacteria</taxon>
        <taxon>Hyphomicrobiales</taxon>
        <taxon>Stappiaceae</taxon>
        <taxon>Stappia</taxon>
    </lineage>
</organism>
<dbReference type="GO" id="GO:0019853">
    <property type="term" value="P:L-ascorbic acid biosynthetic process"/>
    <property type="evidence" value="ECO:0007669"/>
    <property type="project" value="TreeGrafter"/>
</dbReference>
<dbReference type="Pfam" id="PF08450">
    <property type="entry name" value="SGL"/>
    <property type="match status" value="1"/>
</dbReference>
<accession>A0A7X3S9H1</accession>
<evidence type="ECO:0000256" key="1">
    <source>
        <dbReference type="ARBA" id="ARBA00008853"/>
    </source>
</evidence>
<reference evidence="5 6" key="1">
    <citation type="submission" date="2019-12" db="EMBL/GenBank/DDBJ databases">
        <authorList>
            <person name="Li M."/>
        </authorList>
    </citation>
    <scope>NUCLEOTIDE SEQUENCE [LARGE SCALE GENOMIC DNA]</scope>
    <source>
        <strain evidence="5 6">GBMRC 2046</strain>
    </source>
</reference>
<dbReference type="SUPFAM" id="SSF63829">
    <property type="entry name" value="Calcium-dependent phosphotriesterase"/>
    <property type="match status" value="1"/>
</dbReference>
<dbReference type="InterPro" id="IPR011042">
    <property type="entry name" value="6-blade_b-propeller_TolB-like"/>
</dbReference>
<feature type="binding site" evidence="3">
    <location>
        <position position="102"/>
    </location>
    <ligand>
        <name>substrate</name>
    </ligand>
</feature>
<comment type="similarity">
    <text evidence="1">Belongs to the SMP-30/CGR1 family.</text>
</comment>
<dbReference type="AlphaFoldDB" id="A0A7X3S9H1"/>
<evidence type="ECO:0000313" key="5">
    <source>
        <dbReference type="EMBL" id="MXN66883.1"/>
    </source>
</evidence>
<protein>
    <submittedName>
        <fullName evidence="5">SMP-30/gluconolactonase/LRE family protein</fullName>
    </submittedName>
</protein>
<dbReference type="PRINTS" id="PR01790">
    <property type="entry name" value="SMP30FAMILY"/>
</dbReference>
<proteinExistence type="inferred from homology"/>
<evidence type="ECO:0000313" key="6">
    <source>
        <dbReference type="Proteomes" id="UP000433101"/>
    </source>
</evidence>
<name>A0A7X3S9H1_9HYPH</name>
<feature type="binding site" evidence="3">
    <location>
        <position position="100"/>
    </location>
    <ligand>
        <name>substrate</name>
    </ligand>
</feature>
<evidence type="ECO:0000259" key="4">
    <source>
        <dbReference type="Pfam" id="PF08450"/>
    </source>
</evidence>
<feature type="active site" description="Proton donor/acceptor" evidence="2">
    <location>
        <position position="199"/>
    </location>
</feature>
<dbReference type="PANTHER" id="PTHR10907">
    <property type="entry name" value="REGUCALCIN"/>
    <property type="match status" value="1"/>
</dbReference>
<keyword evidence="3" id="KW-0862">Zinc</keyword>
<gene>
    <name evidence="5" type="ORF">GR183_18365</name>
</gene>
<feature type="binding site" evidence="3">
    <location>
        <position position="149"/>
    </location>
    <ligand>
        <name>a divalent metal cation</name>
        <dbReference type="ChEBI" id="CHEBI:60240"/>
    </ligand>
</feature>
<dbReference type="GO" id="GO:0005509">
    <property type="term" value="F:calcium ion binding"/>
    <property type="evidence" value="ECO:0007669"/>
    <property type="project" value="TreeGrafter"/>
</dbReference>
<evidence type="ECO:0000256" key="2">
    <source>
        <dbReference type="PIRSR" id="PIRSR605511-1"/>
    </source>
</evidence>
<keyword evidence="3" id="KW-0479">Metal-binding</keyword>
<dbReference type="Proteomes" id="UP000433101">
    <property type="component" value="Unassembled WGS sequence"/>
</dbReference>
<feature type="domain" description="SMP-30/Gluconolactonase/LRE-like region" evidence="4">
    <location>
        <begin position="15"/>
        <end position="257"/>
    </location>
</feature>
<dbReference type="EMBL" id="WUMV01000008">
    <property type="protein sequence ID" value="MXN66883.1"/>
    <property type="molecule type" value="Genomic_DNA"/>
</dbReference>
<dbReference type="Gene3D" id="2.120.10.30">
    <property type="entry name" value="TolB, C-terminal domain"/>
    <property type="match status" value="1"/>
</dbReference>